<dbReference type="GO" id="GO:0005829">
    <property type="term" value="C:cytosol"/>
    <property type="evidence" value="ECO:0007669"/>
    <property type="project" value="TreeGrafter"/>
</dbReference>
<evidence type="ECO:0000313" key="4">
    <source>
        <dbReference type="Proteomes" id="UP000243105"/>
    </source>
</evidence>
<keyword evidence="2" id="KW-0808">Transferase</keyword>
<evidence type="ECO:0000256" key="2">
    <source>
        <dbReference type="ARBA" id="ARBA00022679"/>
    </source>
</evidence>
<dbReference type="InterPro" id="IPR051199">
    <property type="entry name" value="LPS_LOS_Heptosyltrfase"/>
</dbReference>
<dbReference type="Gene3D" id="3.40.50.2000">
    <property type="entry name" value="Glycogen Phosphorylase B"/>
    <property type="match status" value="2"/>
</dbReference>
<organism evidence="3 4">
    <name type="scientific">Kryptobacter tengchongensis</name>
    <dbReference type="NCBI Taxonomy" id="1643429"/>
    <lineage>
        <taxon>Bacteria</taxon>
        <taxon>Pseudomonadati</taxon>
        <taxon>Candidatus Kryptoniota</taxon>
        <taxon>Candidatus Kryptobacter</taxon>
    </lineage>
</organism>
<name>A0A916PB37_KRYT1</name>
<dbReference type="CDD" id="cd03789">
    <property type="entry name" value="GT9_LPS_heptosyltransferase"/>
    <property type="match status" value="1"/>
</dbReference>
<dbReference type="EMBL" id="CZVV01000014">
    <property type="protein sequence ID" value="CUS98147.1"/>
    <property type="molecule type" value="Genomic_DNA"/>
</dbReference>
<accession>A0A916PB37</accession>
<proteinExistence type="predicted"/>
<reference evidence="3 4" key="1">
    <citation type="submission" date="2015-11" db="EMBL/GenBank/DDBJ databases">
        <authorList>
            <person name="Varghese N."/>
        </authorList>
    </citation>
    <scope>NUCLEOTIDE SEQUENCE [LARGE SCALE GENOMIC DNA]</scope>
    <source>
        <strain evidence="3 4">JGI-25</strain>
    </source>
</reference>
<dbReference type="InterPro" id="IPR002201">
    <property type="entry name" value="Glyco_trans_9"/>
</dbReference>
<sequence length="388" mass="44494">MKGIRETFKKIDPFRNKGIKLFFINLLKKFFKDQLLVRVDKSERVDINFGDVKKILIVRQHNQLGDMLCAVPLLRAIRQRFRNAKVTLITSPVNYEVVKDNPFVDEVLNFDKVKFFISPSKIFEFVRKLKSGFDIAIVPVTVSISTTSNLLAYFSNARVRIGPASLDGKENPTAFLFNYQVDLDWRSEEKKHQTERNLDIVRPFGIDTDDLSYVIPYFDEDREFAEKILSIGGDFKFVIGYHPGAGKVKNRWSADNFAELALKLANKFNAFTLITAGPMDDEPVERMKKQIDGKIEYLILRNERISRIVAVIDKIDLFITNDTGIMHVAGATSTPVISLFGSTNPYQWSPLNKDKFFIWSRTGDINDIKIEEVYKLAVEILSRKSKSA</sequence>
<dbReference type="RefSeq" id="WP_072263608.1">
    <property type="nucleotide sequence ID" value="NZ_CZVV01000014.1"/>
</dbReference>
<protein>
    <submittedName>
        <fullName evidence="3">Heptosyltransferase-2</fullName>
    </submittedName>
</protein>
<keyword evidence="1" id="KW-0328">Glycosyltransferase</keyword>
<dbReference type="SUPFAM" id="SSF53756">
    <property type="entry name" value="UDP-Glycosyltransferase/glycogen phosphorylase"/>
    <property type="match status" value="1"/>
</dbReference>
<dbReference type="GO" id="GO:0008713">
    <property type="term" value="F:ADP-heptose-lipopolysaccharide heptosyltransferase activity"/>
    <property type="evidence" value="ECO:0007669"/>
    <property type="project" value="TreeGrafter"/>
</dbReference>
<dbReference type="GO" id="GO:0009244">
    <property type="term" value="P:lipopolysaccharide core region biosynthetic process"/>
    <property type="evidence" value="ECO:0007669"/>
    <property type="project" value="TreeGrafter"/>
</dbReference>
<gene>
    <name evidence="3" type="ORF">JGI25_00375</name>
</gene>
<evidence type="ECO:0000313" key="3">
    <source>
        <dbReference type="EMBL" id="CUS98147.1"/>
    </source>
</evidence>
<comment type="caution">
    <text evidence="3">The sequence shown here is derived from an EMBL/GenBank/DDBJ whole genome shotgun (WGS) entry which is preliminary data.</text>
</comment>
<dbReference type="PANTHER" id="PTHR30160:SF7">
    <property type="entry name" value="ADP-HEPTOSE--LPS HEPTOSYLTRANSFERASE 2"/>
    <property type="match status" value="1"/>
</dbReference>
<evidence type="ECO:0000256" key="1">
    <source>
        <dbReference type="ARBA" id="ARBA00022676"/>
    </source>
</evidence>
<dbReference type="AlphaFoldDB" id="A0A916PB37"/>
<dbReference type="PANTHER" id="PTHR30160">
    <property type="entry name" value="TETRAACYLDISACCHARIDE 4'-KINASE-RELATED"/>
    <property type="match status" value="1"/>
</dbReference>
<dbReference type="Pfam" id="PF01075">
    <property type="entry name" value="Glyco_transf_9"/>
    <property type="match status" value="1"/>
</dbReference>
<dbReference type="Proteomes" id="UP000243105">
    <property type="component" value="Unassembled WGS sequence"/>
</dbReference>